<feature type="site" description="Critical for catalysis" evidence="10">
    <location>
        <position position="260"/>
    </location>
</feature>
<keyword evidence="1 9" id="KW-0329">Glyoxylate bypass</keyword>
<dbReference type="GO" id="GO:0004450">
    <property type="term" value="F:isocitrate dehydrogenase (NADP+) activity"/>
    <property type="evidence" value="ECO:0007669"/>
    <property type="project" value="UniProtKB-EC"/>
</dbReference>
<comment type="catalytic activity">
    <reaction evidence="7 9">
        <text>D-threo-isocitrate + NADP(+) = 2-oxoglutarate + CO2 + NADPH</text>
        <dbReference type="Rhea" id="RHEA:19629"/>
        <dbReference type="ChEBI" id="CHEBI:15562"/>
        <dbReference type="ChEBI" id="CHEBI:16526"/>
        <dbReference type="ChEBI" id="CHEBI:16810"/>
        <dbReference type="ChEBI" id="CHEBI:57783"/>
        <dbReference type="ChEBI" id="CHEBI:58349"/>
        <dbReference type="EC" id="1.1.1.42"/>
    </reaction>
</comment>
<feature type="binding site" evidence="12">
    <location>
        <position position="551"/>
    </location>
    <ligand>
        <name>Mg(2+)</name>
        <dbReference type="ChEBI" id="CHEBI:18420"/>
    </ligand>
</feature>
<feature type="binding site" evidence="13">
    <location>
        <position position="138"/>
    </location>
    <ligand>
        <name>NADP(+)</name>
        <dbReference type="ChEBI" id="CHEBI:58349"/>
    </ligand>
</feature>
<evidence type="ECO:0000256" key="6">
    <source>
        <dbReference type="ARBA" id="ARBA00023002"/>
    </source>
</evidence>
<feature type="site" description="Critical for catalysis" evidence="10">
    <location>
        <position position="420"/>
    </location>
</feature>
<keyword evidence="4 12" id="KW-0460">Magnesium</keyword>
<dbReference type="PANTHER" id="PTHR36999:SF1">
    <property type="entry name" value="ISOCITRATE DEHYDROGENASE (NADP(+))"/>
    <property type="match status" value="1"/>
</dbReference>
<dbReference type="Pfam" id="PF03971">
    <property type="entry name" value="IDH"/>
    <property type="match status" value="1"/>
</dbReference>
<evidence type="ECO:0000256" key="11">
    <source>
        <dbReference type="PIRSR" id="PIRSR009407-2"/>
    </source>
</evidence>
<feature type="binding site" evidence="13">
    <location>
        <begin position="599"/>
        <end position="601"/>
    </location>
    <ligand>
        <name>NADP(+)</name>
        <dbReference type="ChEBI" id="CHEBI:58349"/>
    </ligand>
</feature>
<gene>
    <name evidence="14" type="ORF">EBB79_17475</name>
</gene>
<evidence type="ECO:0000256" key="2">
    <source>
        <dbReference type="ARBA" id="ARBA00022532"/>
    </source>
</evidence>
<evidence type="ECO:0000256" key="9">
    <source>
        <dbReference type="PIRNR" id="PIRNR009407"/>
    </source>
</evidence>
<dbReference type="PIRSF" id="PIRSF009407">
    <property type="entry name" value="IDH_monmr"/>
    <property type="match status" value="1"/>
</dbReference>
<evidence type="ECO:0000256" key="3">
    <source>
        <dbReference type="ARBA" id="ARBA00022723"/>
    </source>
</evidence>
<dbReference type="NCBIfam" id="TIGR00178">
    <property type="entry name" value="monomer_idh"/>
    <property type="match status" value="1"/>
</dbReference>
<feature type="binding site" evidence="11">
    <location>
        <position position="148"/>
    </location>
    <ligand>
        <name>D-threo-isocitrate</name>
        <dbReference type="ChEBI" id="CHEBI:15562"/>
    </ligand>
</feature>
<keyword evidence="15" id="KW-1185">Reference proteome</keyword>
<feature type="binding site" evidence="13">
    <location>
        <position position="588"/>
    </location>
    <ligand>
        <name>NADP(+)</name>
        <dbReference type="ChEBI" id="CHEBI:58349"/>
    </ligand>
</feature>
<keyword evidence="5 9" id="KW-0521">NADP</keyword>
<evidence type="ECO:0000256" key="4">
    <source>
        <dbReference type="ARBA" id="ARBA00022842"/>
    </source>
</evidence>
<protein>
    <recommendedName>
        <fullName evidence="9">Isocitrate dehydrogenase [NADP]</fullName>
        <ecNumber evidence="9">1.1.1.42</ecNumber>
    </recommendedName>
    <alternativeName>
        <fullName evidence="9">Oxalosuccinate decarboxylase</fullName>
    </alternativeName>
</protein>
<keyword evidence="2 9" id="KW-0816">Tricarboxylic acid cycle</keyword>
<proteinExistence type="inferred from homology"/>
<feature type="binding site" evidence="13">
    <location>
        <position position="648"/>
    </location>
    <ligand>
        <name>NADP(+)</name>
        <dbReference type="ChEBI" id="CHEBI:58349"/>
    </ligand>
</feature>
<dbReference type="SUPFAM" id="SSF53659">
    <property type="entry name" value="Isocitrate/Isopropylmalate dehydrogenase-like"/>
    <property type="match status" value="1"/>
</dbReference>
<feature type="binding site" evidence="13">
    <location>
        <begin position="85"/>
        <end position="90"/>
    </location>
    <ligand>
        <name>NADP(+)</name>
        <dbReference type="ChEBI" id="CHEBI:58349"/>
    </ligand>
</feature>
<dbReference type="EMBL" id="CP033219">
    <property type="protein sequence ID" value="AZV79481.1"/>
    <property type="molecule type" value="Genomic_DNA"/>
</dbReference>
<dbReference type="Proteomes" id="UP000283063">
    <property type="component" value="Chromosome"/>
</dbReference>
<evidence type="ECO:0000313" key="14">
    <source>
        <dbReference type="EMBL" id="AZV79481.1"/>
    </source>
</evidence>
<dbReference type="GO" id="GO:0006097">
    <property type="term" value="P:glyoxylate cycle"/>
    <property type="evidence" value="ECO:0007669"/>
    <property type="project" value="UniProtKB-KW"/>
</dbReference>
<comment type="similarity">
    <text evidence="8 9">Belongs to the monomeric-type IDH family.</text>
</comment>
<accession>A0A3T0N685</accession>
<evidence type="ECO:0000256" key="8">
    <source>
        <dbReference type="ARBA" id="ARBA00046318"/>
    </source>
</evidence>
<dbReference type="OrthoDB" id="9807643at2"/>
<feature type="binding site" evidence="12">
    <location>
        <position position="350"/>
    </location>
    <ligand>
        <name>Mg(2+)</name>
        <dbReference type="ChEBI" id="CHEBI:18420"/>
    </ligand>
</feature>
<feature type="binding site" evidence="11">
    <location>
        <position position="546"/>
    </location>
    <ligand>
        <name>D-threo-isocitrate</name>
        <dbReference type="ChEBI" id="CHEBI:15562"/>
    </ligand>
</feature>
<sequence>MSDKPNPDVLYTIVDEAPELASASLLPIIRSFAGAAGLNFGTKDISLAARIISAFPDSLTEEQRQSNDLAELGNLVKTPDANVIKLPNISASVPQLVAAITELQSQGYALPDFPEEPSTEAEKAARASYNAVMGSAVNPVLREGNSDRRSAKAVKNYAQNNPHSMGAWVSDSKTKVSSMSGNDFYANEKSATITAAQAGDAKIEFVAKDGSVTALKDAWPLEAGTIADASFISAKALGSFLSAAIEDTKADGTMFSLHLKATMMKVSDPIIFGHAVKAWLAPVFAKFGAEMDALGVNANSGMGDLLDRVSGNADIMAAIDAVNADRPSIYMVDSDKGITNLHVPSDVIIDASIPAIIRAGGKGWNELGNKGDTNCVIPDRCYATVYDEAINFFKANGALDVTTAGSVANVGLMAQKAEEYGSHPTTFEAAADGAIRIVLANGDVLHSHDVEAGDIWRACTAKKAPIENWIALALDRQRLTGSEAIFWLDADRAHDAQLIAYVTPALAAAGVADKFQIMAPRDATAQSLKTITAGNDSIAISGNVLRDYLTDLFPILELGTSAKMLSIVKLMNGGGLFETGAGGSAPKHVQQLVEENHLRWDSMGEFCALGESLNFLADSKGNAKAGVLGVAAEAATQGILDNNKSPSRKVGEPDNRDSHYWFARYWAEALAAQSDDADLAAHFAPIAADLAAKEQAITSELAAAQGKPADLGGYYNTDPAKTAIVMRPSATLNAIID</sequence>
<evidence type="ECO:0000313" key="15">
    <source>
        <dbReference type="Proteomes" id="UP000283063"/>
    </source>
</evidence>
<reference evidence="14 15" key="1">
    <citation type="submission" date="2018-10" db="EMBL/GenBank/DDBJ databases">
        <title>Parasedimentitalea marina sp. nov., a psychrophilic bacterium isolated from deep seawater of the New Britain Trench.</title>
        <authorList>
            <person name="Cao J."/>
        </authorList>
    </citation>
    <scope>NUCLEOTIDE SEQUENCE [LARGE SCALE GENOMIC DNA]</scope>
    <source>
        <strain evidence="14 15">W43</strain>
    </source>
</reference>
<evidence type="ECO:0000256" key="13">
    <source>
        <dbReference type="PIRSR" id="PIRSR009407-4"/>
    </source>
</evidence>
<dbReference type="GO" id="GO:0006099">
    <property type="term" value="P:tricarboxylic acid cycle"/>
    <property type="evidence" value="ECO:0007669"/>
    <property type="project" value="UniProtKB-KW"/>
</dbReference>
<evidence type="ECO:0000256" key="7">
    <source>
        <dbReference type="ARBA" id="ARBA00023554"/>
    </source>
</evidence>
<organism evidence="14 15">
    <name type="scientific">Parasedimentitalea marina</name>
    <dbReference type="NCBI Taxonomy" id="2483033"/>
    <lineage>
        <taxon>Bacteria</taxon>
        <taxon>Pseudomonadati</taxon>
        <taxon>Pseudomonadota</taxon>
        <taxon>Alphaproteobacteria</taxon>
        <taxon>Rhodobacterales</taxon>
        <taxon>Paracoccaceae</taxon>
        <taxon>Parasedimentitalea</taxon>
    </lineage>
</organism>
<dbReference type="AlphaFoldDB" id="A0A3T0N685"/>
<feature type="binding site" evidence="13">
    <location>
        <begin position="583"/>
        <end position="584"/>
    </location>
    <ligand>
        <name>NADP(+)</name>
        <dbReference type="ChEBI" id="CHEBI:58349"/>
    </ligand>
</feature>
<keyword evidence="6 9" id="KW-0560">Oxidoreductase</keyword>
<dbReference type="InterPro" id="IPR004436">
    <property type="entry name" value="Isocitrate_DH_NADP_mono"/>
</dbReference>
<keyword evidence="3 12" id="KW-0479">Metal-binding</keyword>
<dbReference type="GO" id="GO:0046872">
    <property type="term" value="F:metal ion binding"/>
    <property type="evidence" value="ECO:0007669"/>
    <property type="project" value="UniProtKB-KW"/>
</dbReference>
<evidence type="ECO:0000256" key="1">
    <source>
        <dbReference type="ARBA" id="ARBA00022435"/>
    </source>
</evidence>
<dbReference type="KEGG" id="sedi:EBB79_17475"/>
<evidence type="ECO:0000256" key="10">
    <source>
        <dbReference type="PIRSR" id="PIRSR009407-1"/>
    </source>
</evidence>
<evidence type="ECO:0000256" key="5">
    <source>
        <dbReference type="ARBA" id="ARBA00022857"/>
    </source>
</evidence>
<dbReference type="EC" id="1.1.1.42" evidence="9"/>
<dbReference type="PANTHER" id="PTHR36999">
    <property type="entry name" value="ISOCITRATE DEHYDROGENASE [NADP]"/>
    <property type="match status" value="1"/>
</dbReference>
<name>A0A3T0N685_9RHOB</name>
<feature type="binding site" evidence="12">
    <location>
        <position position="547"/>
    </location>
    <ligand>
        <name>Mg(2+)</name>
        <dbReference type="ChEBI" id="CHEBI:18420"/>
    </ligand>
</feature>
<dbReference type="RefSeq" id="WP_127750052.1">
    <property type="nucleotide sequence ID" value="NZ_CP033219.1"/>
</dbReference>
<evidence type="ECO:0000256" key="12">
    <source>
        <dbReference type="PIRSR" id="PIRSR009407-3"/>
    </source>
</evidence>
<feature type="binding site" evidence="11">
    <location>
        <begin position="135"/>
        <end position="142"/>
    </location>
    <ligand>
        <name>substrate</name>
    </ligand>
</feature>
<comment type="cofactor">
    <cofactor evidence="12">
        <name>Mg(2+)</name>
        <dbReference type="ChEBI" id="CHEBI:18420"/>
    </cofactor>
    <cofactor evidence="12">
        <name>Mn(2+)</name>
        <dbReference type="ChEBI" id="CHEBI:29035"/>
    </cofactor>
    <text evidence="12">Binds 1 Mg(2+) or Mn(2+) ion per subunit.</text>
</comment>